<name>A0AAD4E0X7_9AGAM</name>
<dbReference type="AlphaFoldDB" id="A0AAD4E0X7"/>
<protein>
    <submittedName>
        <fullName evidence="1">Uncharacterized protein</fullName>
    </submittedName>
</protein>
<dbReference type="RefSeq" id="XP_041223242.1">
    <property type="nucleotide sequence ID" value="XM_041377209.1"/>
</dbReference>
<evidence type="ECO:0000313" key="1">
    <source>
        <dbReference type="EMBL" id="KAG1897666.1"/>
    </source>
</evidence>
<dbReference type="Proteomes" id="UP001195769">
    <property type="component" value="Unassembled WGS sequence"/>
</dbReference>
<accession>A0AAD4E0X7</accession>
<sequence length="152" mass="17110">MSNDMFWDSDANISFNTGVSNLDDGVGLRERGRSWYSNINIQVESPRSHWDPGQFYHTQADYVAHPELLRLPITHIRSHNIFGGCEMNLIKPCSFSINKLTANTPTMTVDYGGLYHSQSPEGLFMCTSGLKNSKLTNASLDYHLTKFDTKSS</sequence>
<keyword evidence="2" id="KW-1185">Reference proteome</keyword>
<evidence type="ECO:0000313" key="2">
    <source>
        <dbReference type="Proteomes" id="UP001195769"/>
    </source>
</evidence>
<dbReference type="GeneID" id="64671507"/>
<gene>
    <name evidence="1" type="ORF">F5891DRAFT_982406</name>
</gene>
<dbReference type="EMBL" id="JABBWK010000044">
    <property type="protein sequence ID" value="KAG1897666.1"/>
    <property type="molecule type" value="Genomic_DNA"/>
</dbReference>
<organism evidence="1 2">
    <name type="scientific">Suillus fuscotomentosus</name>
    <dbReference type="NCBI Taxonomy" id="1912939"/>
    <lineage>
        <taxon>Eukaryota</taxon>
        <taxon>Fungi</taxon>
        <taxon>Dikarya</taxon>
        <taxon>Basidiomycota</taxon>
        <taxon>Agaricomycotina</taxon>
        <taxon>Agaricomycetes</taxon>
        <taxon>Agaricomycetidae</taxon>
        <taxon>Boletales</taxon>
        <taxon>Suillineae</taxon>
        <taxon>Suillaceae</taxon>
        <taxon>Suillus</taxon>
    </lineage>
</organism>
<comment type="caution">
    <text evidence="1">The sequence shown here is derived from an EMBL/GenBank/DDBJ whole genome shotgun (WGS) entry which is preliminary data.</text>
</comment>
<proteinExistence type="predicted"/>
<reference evidence="1" key="1">
    <citation type="journal article" date="2020" name="New Phytol.">
        <title>Comparative genomics reveals dynamic genome evolution in host specialist ectomycorrhizal fungi.</title>
        <authorList>
            <person name="Lofgren L.A."/>
            <person name="Nguyen N.H."/>
            <person name="Vilgalys R."/>
            <person name="Ruytinx J."/>
            <person name="Liao H.L."/>
            <person name="Branco S."/>
            <person name="Kuo A."/>
            <person name="LaButti K."/>
            <person name="Lipzen A."/>
            <person name="Andreopoulos W."/>
            <person name="Pangilinan J."/>
            <person name="Riley R."/>
            <person name="Hundley H."/>
            <person name="Na H."/>
            <person name="Barry K."/>
            <person name="Grigoriev I.V."/>
            <person name="Stajich J.E."/>
            <person name="Kennedy P.G."/>
        </authorList>
    </citation>
    <scope>NUCLEOTIDE SEQUENCE</scope>
    <source>
        <strain evidence="1">FC203</strain>
    </source>
</reference>